<reference evidence="1 2" key="1">
    <citation type="journal article" date="2017" name="Int. J. Syst. Evol. Microbiol.">
        <title>Bacillus notoginsengisoli sp. nov., a novel bacterium isolated from the rhizosphere of Panax notoginseng.</title>
        <authorList>
            <person name="Zhang M.Y."/>
            <person name="Cheng J."/>
            <person name="Cai Y."/>
            <person name="Zhang T.Y."/>
            <person name="Wu Y.Y."/>
            <person name="Manikprabhu D."/>
            <person name="Li W.J."/>
            <person name="Zhang Y.X."/>
        </authorList>
    </citation>
    <scope>NUCLEOTIDE SEQUENCE [LARGE SCALE GENOMIC DNA]</scope>
    <source>
        <strain evidence="1 2">JCM 30743</strain>
    </source>
</reference>
<dbReference type="RefSeq" id="WP_118921148.1">
    <property type="nucleotide sequence ID" value="NZ_QWEG01000007.1"/>
</dbReference>
<organism evidence="1 2">
    <name type="scientific">Neobacillus notoginsengisoli</name>
    <dbReference type="NCBI Taxonomy" id="1578198"/>
    <lineage>
        <taxon>Bacteria</taxon>
        <taxon>Bacillati</taxon>
        <taxon>Bacillota</taxon>
        <taxon>Bacilli</taxon>
        <taxon>Bacillales</taxon>
        <taxon>Bacillaceae</taxon>
        <taxon>Neobacillus</taxon>
    </lineage>
</organism>
<comment type="caution">
    <text evidence="1">The sequence shown here is derived from an EMBL/GenBank/DDBJ whole genome shotgun (WGS) entry which is preliminary data.</text>
</comment>
<dbReference type="AlphaFoldDB" id="A0A417YTK2"/>
<dbReference type="Proteomes" id="UP000284416">
    <property type="component" value="Unassembled WGS sequence"/>
</dbReference>
<protein>
    <submittedName>
        <fullName evidence="1">Uncharacterized protein</fullName>
    </submittedName>
</protein>
<evidence type="ECO:0000313" key="2">
    <source>
        <dbReference type="Proteomes" id="UP000284416"/>
    </source>
</evidence>
<accession>A0A417YTK2</accession>
<evidence type="ECO:0000313" key="1">
    <source>
        <dbReference type="EMBL" id="RHW40387.1"/>
    </source>
</evidence>
<dbReference type="EMBL" id="QWEG01000007">
    <property type="protein sequence ID" value="RHW40387.1"/>
    <property type="molecule type" value="Genomic_DNA"/>
</dbReference>
<proteinExistence type="predicted"/>
<name>A0A417YTK2_9BACI</name>
<gene>
    <name evidence="1" type="ORF">D1B31_12635</name>
</gene>
<sequence>MNKLEILQMRAIEIAREEIEKHVSGLGDEKLENLTKSIIITSAAITGKLLAEYDENKEKGNLWNVT</sequence>
<keyword evidence="2" id="KW-1185">Reference proteome</keyword>